<evidence type="ECO:0000256" key="10">
    <source>
        <dbReference type="SAM" id="Phobius"/>
    </source>
</evidence>
<dbReference type="RefSeq" id="WP_095721728.1">
    <property type="nucleotide sequence ID" value="NZ_NTFS01000096.1"/>
</dbReference>
<dbReference type="NCBIfam" id="NF045510">
    <property type="entry name" value="4Cys_prefix_kin"/>
    <property type="match status" value="1"/>
</dbReference>
<dbReference type="GO" id="GO:0005524">
    <property type="term" value="F:ATP binding"/>
    <property type="evidence" value="ECO:0007669"/>
    <property type="project" value="UniProtKB-UniRule"/>
</dbReference>
<dbReference type="InterPro" id="IPR000719">
    <property type="entry name" value="Prot_kinase_dom"/>
</dbReference>
<dbReference type="PROSITE" id="PS50011">
    <property type="entry name" value="PROTEIN_KINASE_DOM"/>
    <property type="match status" value="1"/>
</dbReference>
<dbReference type="PANTHER" id="PTHR24363">
    <property type="entry name" value="SERINE/THREONINE PROTEIN KINASE"/>
    <property type="match status" value="1"/>
</dbReference>
<keyword evidence="3" id="KW-0808">Transferase</keyword>
<dbReference type="PROSITE" id="PS00107">
    <property type="entry name" value="PROTEIN_KINASE_ATP"/>
    <property type="match status" value="1"/>
</dbReference>
<keyword evidence="10" id="KW-0812">Transmembrane</keyword>
<evidence type="ECO:0000313" key="13">
    <source>
        <dbReference type="Proteomes" id="UP000218238"/>
    </source>
</evidence>
<feature type="transmembrane region" description="Helical" evidence="10">
    <location>
        <begin position="361"/>
        <end position="383"/>
    </location>
</feature>
<feature type="transmembrane region" description="Helical" evidence="10">
    <location>
        <begin position="418"/>
        <end position="438"/>
    </location>
</feature>
<evidence type="ECO:0000256" key="9">
    <source>
        <dbReference type="PROSITE-ProRule" id="PRU10141"/>
    </source>
</evidence>
<evidence type="ECO:0000256" key="5">
    <source>
        <dbReference type="ARBA" id="ARBA00022777"/>
    </source>
</evidence>
<dbReference type="SMART" id="SM00220">
    <property type="entry name" value="S_TKc"/>
    <property type="match status" value="1"/>
</dbReference>
<dbReference type="Gene3D" id="1.10.510.10">
    <property type="entry name" value="Transferase(Phosphotransferase) domain 1"/>
    <property type="match status" value="1"/>
</dbReference>
<protein>
    <recommendedName>
        <fullName evidence="1">non-specific serine/threonine protein kinase</fullName>
        <ecNumber evidence="1">2.7.11.1</ecNumber>
    </recommendedName>
</protein>
<keyword evidence="6 9" id="KW-0067">ATP-binding</keyword>
<organism evidence="12 13">
    <name type="scientific">Brunnivagina elsteri CCALA 953</name>
    <dbReference type="NCBI Taxonomy" id="987040"/>
    <lineage>
        <taxon>Bacteria</taxon>
        <taxon>Bacillati</taxon>
        <taxon>Cyanobacteriota</taxon>
        <taxon>Cyanophyceae</taxon>
        <taxon>Nostocales</taxon>
        <taxon>Calotrichaceae</taxon>
        <taxon>Brunnivagina</taxon>
    </lineage>
</organism>
<keyword evidence="4 9" id="KW-0547">Nucleotide-binding</keyword>
<keyword evidence="2 12" id="KW-0723">Serine/threonine-protein kinase</keyword>
<comment type="catalytic activity">
    <reaction evidence="7">
        <text>L-threonyl-[protein] + ATP = O-phospho-L-threonyl-[protein] + ADP + H(+)</text>
        <dbReference type="Rhea" id="RHEA:46608"/>
        <dbReference type="Rhea" id="RHEA-COMP:11060"/>
        <dbReference type="Rhea" id="RHEA-COMP:11605"/>
        <dbReference type="ChEBI" id="CHEBI:15378"/>
        <dbReference type="ChEBI" id="CHEBI:30013"/>
        <dbReference type="ChEBI" id="CHEBI:30616"/>
        <dbReference type="ChEBI" id="CHEBI:61977"/>
        <dbReference type="ChEBI" id="CHEBI:456216"/>
        <dbReference type="EC" id="2.7.11.1"/>
    </reaction>
</comment>
<accession>A0A2A2TJR8</accession>
<dbReference type="SUPFAM" id="SSF56112">
    <property type="entry name" value="Protein kinase-like (PK-like)"/>
    <property type="match status" value="1"/>
</dbReference>
<evidence type="ECO:0000313" key="12">
    <source>
        <dbReference type="EMBL" id="PAX55854.1"/>
    </source>
</evidence>
<keyword evidence="5 12" id="KW-0418">Kinase</keyword>
<dbReference type="GO" id="GO:0004674">
    <property type="term" value="F:protein serine/threonine kinase activity"/>
    <property type="evidence" value="ECO:0007669"/>
    <property type="project" value="UniProtKB-KW"/>
</dbReference>
<dbReference type="PANTHER" id="PTHR24363:SF0">
    <property type="entry name" value="SERINE_THREONINE KINASE LIKE DOMAIN CONTAINING 1"/>
    <property type="match status" value="1"/>
</dbReference>
<comment type="caution">
    <text evidence="12">The sequence shown here is derived from an EMBL/GenBank/DDBJ whole genome shotgun (WGS) entry which is preliminary data.</text>
</comment>
<keyword evidence="10" id="KW-0472">Membrane</keyword>
<evidence type="ECO:0000256" key="3">
    <source>
        <dbReference type="ARBA" id="ARBA00022679"/>
    </source>
</evidence>
<dbReference type="InterPro" id="IPR017441">
    <property type="entry name" value="Protein_kinase_ATP_BS"/>
</dbReference>
<dbReference type="Pfam" id="PF00069">
    <property type="entry name" value="Pkinase"/>
    <property type="match status" value="1"/>
</dbReference>
<sequence>MEVYCTRPHCPRPQNYFPDLDNTATLRTVQQKFCSTCGMPLILAGRYIPTKQLGRGGFGAAFLARDRYTPVMRECVVKQFFPAGNLTPAQLKIALDLFEREATVLEEIGNQNDQIPDLFAYFPVIVEGSSPGQQEQFFYLVQEYIDGLNLEEELAQKGSFSEPEIVEVLREILKVLDFVHHKDIIHRDIKPSNIMRDKNGRLFLLDFGAVKQVTKSANTASTGIYSQGFAPPEQISGGQVFPSSDLYALAVTIITLLTNKDATQLFDGFSNQWQWQNHTNVSPYLAKILNKMLQNAANKRFQSASQILEALKNVGNSQPSSKQAAINPQTTATQINNPVNNPGNNPPSVPKQRASVQQFSTIEMLVGAGFSGFQGGLIAIALISLVKSPIVALLISGAILTILIYAQTRRWLERFDLLIIPTITFAIIYFVPLLQANLGIQTVIILSGAAGLVAIALTSLFWVIGDFLIS</sequence>
<feature type="transmembrane region" description="Helical" evidence="10">
    <location>
        <begin position="389"/>
        <end position="406"/>
    </location>
</feature>
<comment type="catalytic activity">
    <reaction evidence="8">
        <text>L-seryl-[protein] + ATP = O-phospho-L-seryl-[protein] + ADP + H(+)</text>
        <dbReference type="Rhea" id="RHEA:17989"/>
        <dbReference type="Rhea" id="RHEA-COMP:9863"/>
        <dbReference type="Rhea" id="RHEA-COMP:11604"/>
        <dbReference type="ChEBI" id="CHEBI:15378"/>
        <dbReference type="ChEBI" id="CHEBI:29999"/>
        <dbReference type="ChEBI" id="CHEBI:30616"/>
        <dbReference type="ChEBI" id="CHEBI:83421"/>
        <dbReference type="ChEBI" id="CHEBI:456216"/>
        <dbReference type="EC" id="2.7.11.1"/>
    </reaction>
</comment>
<feature type="binding site" evidence="9">
    <location>
        <position position="78"/>
    </location>
    <ligand>
        <name>ATP</name>
        <dbReference type="ChEBI" id="CHEBI:30616"/>
    </ligand>
</feature>
<gene>
    <name evidence="12" type="ORF">CK510_10910</name>
</gene>
<dbReference type="AlphaFoldDB" id="A0A2A2TJR8"/>
<dbReference type="InterPro" id="IPR011009">
    <property type="entry name" value="Kinase-like_dom_sf"/>
</dbReference>
<evidence type="ECO:0000259" key="11">
    <source>
        <dbReference type="PROSITE" id="PS50011"/>
    </source>
</evidence>
<keyword evidence="13" id="KW-1185">Reference proteome</keyword>
<feature type="transmembrane region" description="Helical" evidence="10">
    <location>
        <begin position="444"/>
        <end position="469"/>
    </location>
</feature>
<reference evidence="12 13" key="1">
    <citation type="submission" date="2017-08" db="EMBL/GenBank/DDBJ databases">
        <title>Draft genome sequence of filamentous cyanobacterium Calothrix elsteri CCALA 953.</title>
        <authorList>
            <person name="Gagunashvili A.N."/>
            <person name="Elster J."/>
            <person name="Andresson O.S."/>
        </authorList>
    </citation>
    <scope>NUCLEOTIDE SEQUENCE [LARGE SCALE GENOMIC DNA]</scope>
    <source>
        <strain evidence="12 13">CCALA 953</strain>
    </source>
</reference>
<dbReference type="Proteomes" id="UP000218238">
    <property type="component" value="Unassembled WGS sequence"/>
</dbReference>
<name>A0A2A2TJR8_9CYAN</name>
<evidence type="ECO:0000256" key="2">
    <source>
        <dbReference type="ARBA" id="ARBA00022527"/>
    </source>
</evidence>
<evidence type="ECO:0000256" key="6">
    <source>
        <dbReference type="ARBA" id="ARBA00022840"/>
    </source>
</evidence>
<evidence type="ECO:0000256" key="1">
    <source>
        <dbReference type="ARBA" id="ARBA00012513"/>
    </source>
</evidence>
<dbReference type="Gene3D" id="3.30.200.20">
    <property type="entry name" value="Phosphorylase Kinase, domain 1"/>
    <property type="match status" value="1"/>
</dbReference>
<dbReference type="EMBL" id="NTFS01000096">
    <property type="protein sequence ID" value="PAX55854.1"/>
    <property type="molecule type" value="Genomic_DNA"/>
</dbReference>
<evidence type="ECO:0000256" key="4">
    <source>
        <dbReference type="ARBA" id="ARBA00022741"/>
    </source>
</evidence>
<dbReference type="OrthoDB" id="437733at2"/>
<dbReference type="CDD" id="cd14014">
    <property type="entry name" value="STKc_PknB_like"/>
    <property type="match status" value="1"/>
</dbReference>
<dbReference type="EC" id="2.7.11.1" evidence="1"/>
<evidence type="ECO:0000256" key="7">
    <source>
        <dbReference type="ARBA" id="ARBA00047899"/>
    </source>
</evidence>
<evidence type="ECO:0000256" key="8">
    <source>
        <dbReference type="ARBA" id="ARBA00048679"/>
    </source>
</evidence>
<feature type="domain" description="Protein kinase" evidence="11">
    <location>
        <begin position="47"/>
        <end position="311"/>
    </location>
</feature>
<keyword evidence="10" id="KW-1133">Transmembrane helix</keyword>
<proteinExistence type="predicted"/>